<feature type="region of interest" description="Disordered" evidence="1">
    <location>
        <begin position="195"/>
        <end position="244"/>
    </location>
</feature>
<name>A0A5M3PMP8_9GAMM</name>
<dbReference type="NCBIfam" id="TIGR03362">
    <property type="entry name" value="VI_chp_7"/>
    <property type="match status" value="1"/>
</dbReference>
<dbReference type="PANTHER" id="PTHR37024:SF3">
    <property type="entry name" value="TYPE VI SECRETION SYSTEM PROTEIN TSSA"/>
    <property type="match status" value="1"/>
</dbReference>
<dbReference type="AlphaFoldDB" id="A0A5M3PMP8"/>
<reference evidence="3 4" key="1">
    <citation type="journal article" date="2019" name="J. Gen. Appl. Microbiol.">
        <title>Aerobic degradation of cis-dichloroethene by the marine bacterium Marinobacter salsuginis strain 5N-3.</title>
        <authorList>
            <person name="Inoue Y."/>
            <person name="Fukunaga Y."/>
            <person name="Katsumata H."/>
            <person name="Ohji S."/>
            <person name="Hosoyama A."/>
            <person name="Mori K."/>
            <person name="Ando K."/>
        </authorList>
    </citation>
    <scope>NUCLEOTIDE SEQUENCE [LARGE SCALE GENOMIC DNA]</scope>
    <source>
        <strain evidence="3 4">5N-3</strain>
    </source>
</reference>
<dbReference type="InterPro" id="IPR017739">
    <property type="entry name" value="T6SS-assoc_VCA0119"/>
</dbReference>
<dbReference type="Pfam" id="PF16989">
    <property type="entry name" value="T6SS_VasJ"/>
    <property type="match status" value="1"/>
</dbReference>
<keyword evidence="4" id="KW-1185">Reference proteome</keyword>
<dbReference type="Pfam" id="PF06812">
    <property type="entry name" value="ImpA_N"/>
    <property type="match status" value="1"/>
</dbReference>
<dbReference type="Proteomes" id="UP000340077">
    <property type="component" value="Unassembled WGS sequence"/>
</dbReference>
<dbReference type="PANTHER" id="PTHR37024">
    <property type="entry name" value="TYPE VI SECRETION SYSTEM DUF2094 AND IMPA-RELATED DOMAIN PROTEIN"/>
    <property type="match status" value="1"/>
</dbReference>
<comment type="caution">
    <text evidence="3">The sequence shown here is derived from an EMBL/GenBank/DDBJ whole genome shotgun (WGS) entry which is preliminary data.</text>
</comment>
<evidence type="ECO:0000313" key="3">
    <source>
        <dbReference type="EMBL" id="GBO84194.1"/>
    </source>
</evidence>
<feature type="domain" description="ImpA N-terminal" evidence="2">
    <location>
        <begin position="30"/>
        <end position="142"/>
    </location>
</feature>
<sequence>MVGRSRVNTVIQDSNMQIIEQHPYVEQVVSPLPGDSRVGEALGDDATLEFLENEIMKVGSLAHTDIDWSKVESDALTILSDRSKDLKVLGFLLIALQRGGDGERFALSLYLLHRVLDEWWEQAWPYPGDKGKRARKMMFTQMLQRAGKGVEALAFDGSVGDGRAFCLELLSRLMDQAADRELPEESLQDLKRAVEKLPRVNDATSAPRPRPSAGQQANQDSGTETPEQKPAQPKPSLGLLTLDPGDERATRQSLLKVADMLTEAEPDQPLGYQLRRYAIWQNITTVPPTRDGKRTDLAAVSADRVADYREALEKSADLALWQKIEQSLSVSPFWLDGHWLSARVATALGHHACAEAIRVSTKEFVERLAQLPELTFNNGTPFLSREAEEWLWSVPATGGSACGANAWEQTYEKARELVAQKGLAAAMQLLEDGLAEAREPRDRFNWRLASARLMKDAGLKSLATQQVQDLQTQVRGLALEDWEPALIRQLEKLG</sequence>
<evidence type="ECO:0000256" key="1">
    <source>
        <dbReference type="SAM" id="MobiDB-lite"/>
    </source>
</evidence>
<feature type="compositionally biased region" description="Polar residues" evidence="1">
    <location>
        <begin position="213"/>
        <end position="225"/>
    </location>
</feature>
<organism evidence="3 4">
    <name type="scientific">Marinobacter salsuginis</name>
    <dbReference type="NCBI Taxonomy" id="418719"/>
    <lineage>
        <taxon>Bacteria</taxon>
        <taxon>Pseudomonadati</taxon>
        <taxon>Pseudomonadota</taxon>
        <taxon>Gammaproteobacteria</taxon>
        <taxon>Pseudomonadales</taxon>
        <taxon>Marinobacteraceae</taxon>
        <taxon>Marinobacter</taxon>
    </lineage>
</organism>
<dbReference type="InterPro" id="IPR010657">
    <property type="entry name" value="ImpA_N"/>
</dbReference>
<proteinExistence type="predicted"/>
<accession>A0A5M3PMP8</accession>
<dbReference type="EMBL" id="BGZH01000001">
    <property type="protein sequence ID" value="GBO84194.1"/>
    <property type="molecule type" value="Genomic_DNA"/>
</dbReference>
<evidence type="ECO:0000259" key="2">
    <source>
        <dbReference type="Pfam" id="PF06812"/>
    </source>
</evidence>
<evidence type="ECO:0000313" key="4">
    <source>
        <dbReference type="Proteomes" id="UP000340077"/>
    </source>
</evidence>
<protein>
    <submittedName>
        <fullName evidence="3">Type VI secretion-associated protein</fullName>
    </submittedName>
</protein>
<gene>
    <name evidence="3" type="ORF">MS5N3_16450</name>
</gene>